<dbReference type="SUPFAM" id="SSF50129">
    <property type="entry name" value="GroES-like"/>
    <property type="match status" value="1"/>
</dbReference>
<evidence type="ECO:0000313" key="2">
    <source>
        <dbReference type="EMBL" id="SVD58187.1"/>
    </source>
</evidence>
<sequence length="30" mass="3013">MPIILGSDGSGIVADMGDDVTGFDVGDEVM</sequence>
<accession>A0A382WH74</accession>
<name>A0A382WH74_9ZZZZ</name>
<dbReference type="InterPro" id="IPR011032">
    <property type="entry name" value="GroES-like_sf"/>
</dbReference>
<dbReference type="Pfam" id="PF08240">
    <property type="entry name" value="ADH_N"/>
    <property type="match status" value="1"/>
</dbReference>
<reference evidence="2" key="1">
    <citation type="submission" date="2018-05" db="EMBL/GenBank/DDBJ databases">
        <authorList>
            <person name="Lanie J.A."/>
            <person name="Ng W.-L."/>
            <person name="Kazmierczak K.M."/>
            <person name="Andrzejewski T.M."/>
            <person name="Davidsen T.M."/>
            <person name="Wayne K.J."/>
            <person name="Tettelin H."/>
            <person name="Glass J.I."/>
            <person name="Rusch D."/>
            <person name="Podicherti R."/>
            <person name="Tsui H.-C.T."/>
            <person name="Winkler M.E."/>
        </authorList>
    </citation>
    <scope>NUCLEOTIDE SEQUENCE</scope>
</reference>
<dbReference type="AlphaFoldDB" id="A0A382WH74"/>
<protein>
    <recommendedName>
        <fullName evidence="1">Alcohol dehydrogenase-like N-terminal domain-containing protein</fullName>
    </recommendedName>
</protein>
<evidence type="ECO:0000259" key="1">
    <source>
        <dbReference type="Pfam" id="PF08240"/>
    </source>
</evidence>
<organism evidence="2">
    <name type="scientific">marine metagenome</name>
    <dbReference type="NCBI Taxonomy" id="408172"/>
    <lineage>
        <taxon>unclassified sequences</taxon>
        <taxon>metagenomes</taxon>
        <taxon>ecological metagenomes</taxon>
    </lineage>
</organism>
<dbReference type="InterPro" id="IPR013154">
    <property type="entry name" value="ADH-like_N"/>
</dbReference>
<proteinExistence type="predicted"/>
<feature type="non-terminal residue" evidence="2">
    <location>
        <position position="30"/>
    </location>
</feature>
<dbReference type="EMBL" id="UINC01159863">
    <property type="protein sequence ID" value="SVD58187.1"/>
    <property type="molecule type" value="Genomic_DNA"/>
</dbReference>
<feature type="domain" description="Alcohol dehydrogenase-like N-terminal" evidence="1">
    <location>
        <begin position="1"/>
        <end position="30"/>
    </location>
</feature>
<gene>
    <name evidence="2" type="ORF">METZ01_LOCUS411041</name>
</gene>
<dbReference type="Gene3D" id="3.90.180.10">
    <property type="entry name" value="Medium-chain alcohol dehydrogenases, catalytic domain"/>
    <property type="match status" value="1"/>
</dbReference>